<evidence type="ECO:0000313" key="4">
    <source>
        <dbReference type="Proteomes" id="UP001558713"/>
    </source>
</evidence>
<evidence type="ECO:0000256" key="2">
    <source>
        <dbReference type="SAM" id="Phobius"/>
    </source>
</evidence>
<keyword evidence="2" id="KW-0472">Membrane</keyword>
<dbReference type="EMBL" id="JBANAX010000367">
    <property type="protein sequence ID" value="KAL1212350.1"/>
    <property type="molecule type" value="Genomic_DNA"/>
</dbReference>
<gene>
    <name evidence="3" type="ORF">V5N11_004272</name>
</gene>
<accession>A0ABD1BGF9</accession>
<sequence length="255" mass="29080">MTPILQQHAKRVLDCSNKSSLFRSYATLWSTEANHSLQSRIKAAEDQKPQTVPVFYQWLQQGNKVKPSDMRGLIKNPCGSNRFFQALKASKWMGLEKLSTHFVEDYAARLHLAKTALGLEEVKKLFKSIPGNMRDYSVSVYSTLLTSYTRSDQTLDKAESTFKKKAKAREERYVNAISSLSKLDDVEGEEEGDDVRELDTKKSMMLLHVLNLVLLLLTLSLPFFVVPSNLIVPMVVLSVIFTHISITRLLRFIFF</sequence>
<dbReference type="PANTHER" id="PTHR45717:SF18">
    <property type="entry name" value="PENTACOTRIPEPTIDE-REPEAT REGION OF PRORP DOMAIN-CONTAINING PROTEIN"/>
    <property type="match status" value="1"/>
</dbReference>
<keyword evidence="2" id="KW-1133">Transmembrane helix</keyword>
<dbReference type="AlphaFoldDB" id="A0ABD1BGF9"/>
<reference evidence="3 4" key="1">
    <citation type="submission" date="2024-04" db="EMBL/GenBank/DDBJ databases">
        <title>Genome assembly C_amara_ONT_v2.</title>
        <authorList>
            <person name="Yant L."/>
            <person name="Moore C."/>
            <person name="Slenker M."/>
        </authorList>
    </citation>
    <scope>NUCLEOTIDE SEQUENCE [LARGE SCALE GENOMIC DNA]</scope>
    <source>
        <tissue evidence="3">Leaf</tissue>
    </source>
</reference>
<protein>
    <submittedName>
        <fullName evidence="3">Pentatricopeptide repeat-containing protein</fullName>
    </submittedName>
</protein>
<organism evidence="3 4">
    <name type="scientific">Cardamine amara subsp. amara</name>
    <dbReference type="NCBI Taxonomy" id="228776"/>
    <lineage>
        <taxon>Eukaryota</taxon>
        <taxon>Viridiplantae</taxon>
        <taxon>Streptophyta</taxon>
        <taxon>Embryophyta</taxon>
        <taxon>Tracheophyta</taxon>
        <taxon>Spermatophyta</taxon>
        <taxon>Magnoliopsida</taxon>
        <taxon>eudicotyledons</taxon>
        <taxon>Gunneridae</taxon>
        <taxon>Pentapetalae</taxon>
        <taxon>rosids</taxon>
        <taxon>malvids</taxon>
        <taxon>Brassicales</taxon>
        <taxon>Brassicaceae</taxon>
        <taxon>Cardamineae</taxon>
        <taxon>Cardamine</taxon>
    </lineage>
</organism>
<proteinExistence type="inferred from homology"/>
<evidence type="ECO:0000256" key="1">
    <source>
        <dbReference type="ARBA" id="ARBA00007626"/>
    </source>
</evidence>
<keyword evidence="4" id="KW-1185">Reference proteome</keyword>
<feature type="transmembrane region" description="Helical" evidence="2">
    <location>
        <begin position="230"/>
        <end position="250"/>
    </location>
</feature>
<keyword evidence="2" id="KW-0812">Transmembrane</keyword>
<comment type="similarity">
    <text evidence="1">Belongs to the PPR family. P subfamily.</text>
</comment>
<evidence type="ECO:0000313" key="3">
    <source>
        <dbReference type="EMBL" id="KAL1212350.1"/>
    </source>
</evidence>
<comment type="caution">
    <text evidence="3">The sequence shown here is derived from an EMBL/GenBank/DDBJ whole genome shotgun (WGS) entry which is preliminary data.</text>
</comment>
<dbReference type="PANTHER" id="PTHR45717">
    <property type="entry name" value="OS12G0527900 PROTEIN"/>
    <property type="match status" value="1"/>
</dbReference>
<dbReference type="Proteomes" id="UP001558713">
    <property type="component" value="Unassembled WGS sequence"/>
</dbReference>
<name>A0ABD1BGF9_CARAN</name>
<feature type="transmembrane region" description="Helical" evidence="2">
    <location>
        <begin position="205"/>
        <end position="224"/>
    </location>
</feature>